<feature type="region of interest" description="Disordered" evidence="1">
    <location>
        <begin position="44"/>
        <end position="80"/>
    </location>
</feature>
<protein>
    <submittedName>
        <fullName evidence="2">Uncharacterized protein</fullName>
    </submittedName>
</protein>
<dbReference type="GeneID" id="7446975"/>
<evidence type="ECO:0000313" key="3">
    <source>
        <dbReference type="Proteomes" id="UP000001449"/>
    </source>
</evidence>
<name>B8C8N3_THAPS</name>
<feature type="region of interest" description="Disordered" evidence="1">
    <location>
        <begin position="105"/>
        <end position="157"/>
    </location>
</feature>
<dbReference type="PaxDb" id="35128-Thaps8190"/>
<feature type="compositionally biased region" description="Polar residues" evidence="1">
    <location>
        <begin position="54"/>
        <end position="69"/>
    </location>
</feature>
<reference evidence="2 3" key="2">
    <citation type="journal article" date="2008" name="Nature">
        <title>The Phaeodactylum genome reveals the evolutionary history of diatom genomes.</title>
        <authorList>
            <person name="Bowler C."/>
            <person name="Allen A.E."/>
            <person name="Badger J.H."/>
            <person name="Grimwood J."/>
            <person name="Jabbari K."/>
            <person name="Kuo A."/>
            <person name="Maheswari U."/>
            <person name="Martens C."/>
            <person name="Maumus F."/>
            <person name="Otillar R.P."/>
            <person name="Rayko E."/>
            <person name="Salamov A."/>
            <person name="Vandepoele K."/>
            <person name="Beszteri B."/>
            <person name="Gruber A."/>
            <person name="Heijde M."/>
            <person name="Katinka M."/>
            <person name="Mock T."/>
            <person name="Valentin K."/>
            <person name="Verret F."/>
            <person name="Berges J.A."/>
            <person name="Brownlee C."/>
            <person name="Cadoret J.P."/>
            <person name="Chiovitti A."/>
            <person name="Choi C.J."/>
            <person name="Coesel S."/>
            <person name="De Martino A."/>
            <person name="Detter J.C."/>
            <person name="Durkin C."/>
            <person name="Falciatore A."/>
            <person name="Fournet J."/>
            <person name="Haruta M."/>
            <person name="Huysman M.J."/>
            <person name="Jenkins B.D."/>
            <person name="Jiroutova K."/>
            <person name="Jorgensen R.E."/>
            <person name="Joubert Y."/>
            <person name="Kaplan A."/>
            <person name="Kroger N."/>
            <person name="Kroth P.G."/>
            <person name="La Roche J."/>
            <person name="Lindquist E."/>
            <person name="Lommer M."/>
            <person name="Martin-Jezequel V."/>
            <person name="Lopez P.J."/>
            <person name="Lucas S."/>
            <person name="Mangogna M."/>
            <person name="McGinnis K."/>
            <person name="Medlin L.K."/>
            <person name="Montsant A."/>
            <person name="Oudot-Le Secq M.P."/>
            <person name="Napoli C."/>
            <person name="Obornik M."/>
            <person name="Parker M.S."/>
            <person name="Petit J.L."/>
            <person name="Porcel B.M."/>
            <person name="Poulsen N."/>
            <person name="Robison M."/>
            <person name="Rychlewski L."/>
            <person name="Rynearson T.A."/>
            <person name="Schmutz J."/>
            <person name="Shapiro H."/>
            <person name="Siaut M."/>
            <person name="Stanley M."/>
            <person name="Sussman M.R."/>
            <person name="Taylor A.R."/>
            <person name="Vardi A."/>
            <person name="von Dassow P."/>
            <person name="Vyverman W."/>
            <person name="Willis A."/>
            <person name="Wyrwicz L.S."/>
            <person name="Rokhsar D.S."/>
            <person name="Weissenbach J."/>
            <person name="Armbrust E.V."/>
            <person name="Green B.R."/>
            <person name="Van de Peer Y."/>
            <person name="Grigoriev I.V."/>
        </authorList>
    </citation>
    <scope>NUCLEOTIDE SEQUENCE [LARGE SCALE GENOMIC DNA]</scope>
    <source>
        <strain evidence="2 3">CCMP1335</strain>
    </source>
</reference>
<dbReference type="Proteomes" id="UP000001449">
    <property type="component" value="Chromosome 9"/>
</dbReference>
<gene>
    <name evidence="2" type="ORF">THAPSDRAFT_8190</name>
</gene>
<accession>B8C8N3</accession>
<dbReference type="AlphaFoldDB" id="B8C8N3"/>
<feature type="region of interest" description="Disordered" evidence="1">
    <location>
        <begin position="244"/>
        <end position="285"/>
    </location>
</feature>
<proteinExistence type="predicted"/>
<dbReference type="EMBL" id="CM000645">
    <property type="protein sequence ID" value="EED90515.1"/>
    <property type="molecule type" value="Genomic_DNA"/>
</dbReference>
<evidence type="ECO:0000256" key="1">
    <source>
        <dbReference type="SAM" id="MobiDB-lite"/>
    </source>
</evidence>
<evidence type="ECO:0000313" key="2">
    <source>
        <dbReference type="EMBL" id="EED90515.1"/>
    </source>
</evidence>
<dbReference type="RefSeq" id="XP_002292540.1">
    <property type="nucleotide sequence ID" value="XM_002292504.1"/>
</dbReference>
<dbReference type="KEGG" id="tps:THAPSDRAFT_8190"/>
<feature type="compositionally biased region" description="Polar residues" evidence="1">
    <location>
        <begin position="139"/>
        <end position="157"/>
    </location>
</feature>
<feature type="compositionally biased region" description="Low complexity" evidence="1">
    <location>
        <begin position="108"/>
        <end position="138"/>
    </location>
</feature>
<dbReference type="HOGENOM" id="CLU_617526_0_0_1"/>
<reference evidence="2 3" key="1">
    <citation type="journal article" date="2004" name="Science">
        <title>The genome of the diatom Thalassiosira pseudonana: ecology, evolution, and metabolism.</title>
        <authorList>
            <person name="Armbrust E.V."/>
            <person name="Berges J.A."/>
            <person name="Bowler C."/>
            <person name="Green B.R."/>
            <person name="Martinez D."/>
            <person name="Putnam N.H."/>
            <person name="Zhou S."/>
            <person name="Allen A.E."/>
            <person name="Apt K.E."/>
            <person name="Bechner M."/>
            <person name="Brzezinski M.A."/>
            <person name="Chaal B.K."/>
            <person name="Chiovitti A."/>
            <person name="Davis A.K."/>
            <person name="Demarest M.S."/>
            <person name="Detter J.C."/>
            <person name="Glavina T."/>
            <person name="Goodstein D."/>
            <person name="Hadi M.Z."/>
            <person name="Hellsten U."/>
            <person name="Hildebrand M."/>
            <person name="Jenkins B.D."/>
            <person name="Jurka J."/>
            <person name="Kapitonov V.V."/>
            <person name="Kroger N."/>
            <person name="Lau W.W."/>
            <person name="Lane T.W."/>
            <person name="Larimer F.W."/>
            <person name="Lippmeier J.C."/>
            <person name="Lucas S."/>
            <person name="Medina M."/>
            <person name="Montsant A."/>
            <person name="Obornik M."/>
            <person name="Parker M.S."/>
            <person name="Palenik B."/>
            <person name="Pazour G.J."/>
            <person name="Richardson P.M."/>
            <person name="Rynearson T.A."/>
            <person name="Saito M.A."/>
            <person name="Schwartz D.C."/>
            <person name="Thamatrakoln K."/>
            <person name="Valentin K."/>
            <person name="Vardi A."/>
            <person name="Wilkerson F.P."/>
            <person name="Rokhsar D.S."/>
        </authorList>
    </citation>
    <scope>NUCLEOTIDE SEQUENCE [LARGE SCALE GENOMIC DNA]</scope>
    <source>
        <strain evidence="2 3">CCMP1335</strain>
    </source>
</reference>
<keyword evidence="3" id="KW-1185">Reference proteome</keyword>
<sequence length="444" mass="47558">MAKQTMITIKEHQSSGVVASTTAAAAVVVATAPLKRSPYLSSLAEHHDERSHTTRTADTNNAVEASDTANGEGEHNVNRLKRNTHKIRRTDCNQGRGSVDFFELRRPSPATTGTSVSSSTTAAMTTSSSSSEALRAATVSPSSVSNTDACSKHSTMNKASSSNVHFASCVAFSNEQTTSAESSSSSAIGTSSGGCHDNTRTVVLRSLTGSFSKSQQHRRASTSSLQYYYPNPYNSQANLLNILQVPSGGDENGSNSITSSDNSLCQSAISQGNGGSARKRKSQENIKTSAVAAAAAHSTSMPVLSSSHYTTFGSLVAHSNYRTRFFQETLDPIDGPEGDLNYGRRNDVWKEITLPSEEEYDNDATQEREDDKAVLEMSKRARSLYCNNRSRLRAQAPSSLRHGTHNDHPARPRRVATIGAGLAYGSPILTGSYTSLRTAGRVKY</sequence>
<feature type="compositionally biased region" description="Polar residues" evidence="1">
    <location>
        <begin position="252"/>
        <end position="271"/>
    </location>
</feature>
<dbReference type="InParanoid" id="B8C8N3"/>
<organism evidence="2 3">
    <name type="scientific">Thalassiosira pseudonana</name>
    <name type="common">Marine diatom</name>
    <name type="synonym">Cyclotella nana</name>
    <dbReference type="NCBI Taxonomy" id="35128"/>
    <lineage>
        <taxon>Eukaryota</taxon>
        <taxon>Sar</taxon>
        <taxon>Stramenopiles</taxon>
        <taxon>Ochrophyta</taxon>
        <taxon>Bacillariophyta</taxon>
        <taxon>Coscinodiscophyceae</taxon>
        <taxon>Thalassiosirophycidae</taxon>
        <taxon>Thalassiosirales</taxon>
        <taxon>Thalassiosiraceae</taxon>
        <taxon>Thalassiosira</taxon>
    </lineage>
</organism>